<dbReference type="CDD" id="cd08419">
    <property type="entry name" value="PBP2_CbbR_RubisCO_like"/>
    <property type="match status" value="1"/>
</dbReference>
<dbReference type="InterPro" id="IPR036388">
    <property type="entry name" value="WH-like_DNA-bd_sf"/>
</dbReference>
<evidence type="ECO:0000313" key="7">
    <source>
        <dbReference type="Proteomes" id="UP000241436"/>
    </source>
</evidence>
<keyword evidence="2" id="KW-0805">Transcription regulation</keyword>
<keyword evidence="3" id="KW-0238">DNA-binding</keyword>
<evidence type="ECO:0000256" key="4">
    <source>
        <dbReference type="ARBA" id="ARBA00023163"/>
    </source>
</evidence>
<evidence type="ECO:0000259" key="5">
    <source>
        <dbReference type="PROSITE" id="PS50931"/>
    </source>
</evidence>
<dbReference type="Gene3D" id="3.40.190.290">
    <property type="match status" value="1"/>
</dbReference>
<dbReference type="EMBL" id="NVQC01000008">
    <property type="protein sequence ID" value="PTL37122.1"/>
    <property type="molecule type" value="Genomic_DNA"/>
</dbReference>
<keyword evidence="4" id="KW-0804">Transcription</keyword>
<dbReference type="PROSITE" id="PS50931">
    <property type="entry name" value="HTH_LYSR"/>
    <property type="match status" value="1"/>
</dbReference>
<dbReference type="InterPro" id="IPR005119">
    <property type="entry name" value="LysR_subst-bd"/>
</dbReference>
<accession>A0A2T4U191</accession>
<dbReference type="SUPFAM" id="SSF53850">
    <property type="entry name" value="Periplasmic binding protein-like II"/>
    <property type="match status" value="1"/>
</dbReference>
<evidence type="ECO:0000256" key="2">
    <source>
        <dbReference type="ARBA" id="ARBA00023015"/>
    </source>
</evidence>
<dbReference type="GO" id="GO:0003700">
    <property type="term" value="F:DNA-binding transcription factor activity"/>
    <property type="evidence" value="ECO:0007669"/>
    <property type="project" value="InterPro"/>
</dbReference>
<dbReference type="InterPro" id="IPR000847">
    <property type="entry name" value="LysR_HTH_N"/>
</dbReference>
<evidence type="ECO:0000313" key="6">
    <source>
        <dbReference type="EMBL" id="PTL37122.1"/>
    </source>
</evidence>
<dbReference type="Pfam" id="PF00126">
    <property type="entry name" value="HTH_1"/>
    <property type="match status" value="1"/>
</dbReference>
<reference evidence="6 7" key="1">
    <citation type="submission" date="2017-09" db="EMBL/GenBank/DDBJ databases">
        <title>Bloom of a denitrifying methanotroph, Candidatus Methylomirabilis limnetica, in a deep stratified lake.</title>
        <authorList>
            <person name="Graf J.S."/>
            <person name="Marchant H.K."/>
            <person name="Tienken D."/>
            <person name="Hach P.F."/>
            <person name="Brand A."/>
            <person name="Schubert C.J."/>
            <person name="Kuypers M.M."/>
            <person name="Milucka J."/>
        </authorList>
    </citation>
    <scope>NUCLEOTIDE SEQUENCE [LARGE SCALE GENOMIC DNA]</scope>
    <source>
        <strain evidence="6 7">Zug</strain>
    </source>
</reference>
<dbReference type="OrthoDB" id="9785745at2"/>
<dbReference type="SUPFAM" id="SSF46785">
    <property type="entry name" value="Winged helix' DNA-binding domain"/>
    <property type="match status" value="1"/>
</dbReference>
<comment type="similarity">
    <text evidence="1">Belongs to the LysR transcriptional regulatory family.</text>
</comment>
<sequence>MIMTFHQLRVFLAVARHSSYSRAAEELLLTQPAVSAQVRELERALDATFFERVGRTIVLTEAGKELLVYAERICALIDEARLAMEELDGLKRGRIAVAAVSTAGAYVLPSLLGAFQKRYPGISINLEVTNRALARERLLHNEVDLVVMGRPPEEVPHVAEPFLADEIVVIAAPSHPLATAKRISVDHLAREVFIAREVGSGTRLNADEFFRHHGVKLRVGLELGDNSAVKEAVAAGLGIALLSHHALRMELTLKRLVILDVAGLPLRRQWFVVHREDKHLSRAAIAFKAFLLTSAEAVLASTGQPQPTKGRSRH</sequence>
<gene>
    <name evidence="6" type="ORF">CLG94_00895</name>
</gene>
<dbReference type="Gene3D" id="1.10.10.10">
    <property type="entry name" value="Winged helix-like DNA-binding domain superfamily/Winged helix DNA-binding domain"/>
    <property type="match status" value="1"/>
</dbReference>
<name>A0A2T4U191_9BACT</name>
<dbReference type="FunFam" id="1.10.10.10:FF:000001">
    <property type="entry name" value="LysR family transcriptional regulator"/>
    <property type="match status" value="1"/>
</dbReference>
<feature type="domain" description="HTH lysR-type" evidence="5">
    <location>
        <begin position="3"/>
        <end position="60"/>
    </location>
</feature>
<proteinExistence type="inferred from homology"/>
<protein>
    <submittedName>
        <fullName evidence="6">LysR family transcriptional regulator</fullName>
    </submittedName>
</protein>
<evidence type="ECO:0000256" key="3">
    <source>
        <dbReference type="ARBA" id="ARBA00023125"/>
    </source>
</evidence>
<dbReference type="Proteomes" id="UP000241436">
    <property type="component" value="Unassembled WGS sequence"/>
</dbReference>
<dbReference type="GO" id="GO:0000976">
    <property type="term" value="F:transcription cis-regulatory region binding"/>
    <property type="evidence" value="ECO:0007669"/>
    <property type="project" value="TreeGrafter"/>
</dbReference>
<dbReference type="PRINTS" id="PR00039">
    <property type="entry name" value="HTHLYSR"/>
</dbReference>
<comment type="caution">
    <text evidence="6">The sequence shown here is derived from an EMBL/GenBank/DDBJ whole genome shotgun (WGS) entry which is preliminary data.</text>
</comment>
<evidence type="ECO:0000256" key="1">
    <source>
        <dbReference type="ARBA" id="ARBA00009437"/>
    </source>
</evidence>
<dbReference type="AlphaFoldDB" id="A0A2T4U191"/>
<dbReference type="PANTHER" id="PTHR30126">
    <property type="entry name" value="HTH-TYPE TRANSCRIPTIONAL REGULATOR"/>
    <property type="match status" value="1"/>
</dbReference>
<dbReference type="Pfam" id="PF03466">
    <property type="entry name" value="LysR_substrate"/>
    <property type="match status" value="1"/>
</dbReference>
<dbReference type="InterPro" id="IPR036390">
    <property type="entry name" value="WH_DNA-bd_sf"/>
</dbReference>
<keyword evidence="7" id="KW-1185">Reference proteome</keyword>
<organism evidence="6 7">
    <name type="scientific">Candidatus Methylomirabilis limnetica</name>
    <dbReference type="NCBI Taxonomy" id="2033718"/>
    <lineage>
        <taxon>Bacteria</taxon>
        <taxon>Candidatus Methylomirabilota</taxon>
        <taxon>Candidatus Methylomirabilia</taxon>
        <taxon>Candidatus Methylomirabilales</taxon>
        <taxon>Candidatus Methylomirabilaceae</taxon>
        <taxon>Candidatus Methylomirabilis</taxon>
    </lineage>
</organism>
<dbReference type="PANTHER" id="PTHR30126:SF5">
    <property type="entry name" value="HTH-TYPE TRANSCRIPTIONAL ACTIVATOR CMPR"/>
    <property type="match status" value="1"/>
</dbReference>
<reference evidence="7" key="2">
    <citation type="journal article" date="2018" name="Environ. Microbiol.">
        <title>Bloom of a denitrifying methanotroph, 'Candidatus Methylomirabilis limnetica', in a deep stratified lake.</title>
        <authorList>
            <person name="Graf J.S."/>
            <person name="Mayr M.J."/>
            <person name="Marchant H.K."/>
            <person name="Tienken D."/>
            <person name="Hach P.F."/>
            <person name="Brand A."/>
            <person name="Schubert C.J."/>
            <person name="Kuypers M.M."/>
            <person name="Milucka J."/>
        </authorList>
    </citation>
    <scope>NUCLEOTIDE SEQUENCE [LARGE SCALE GENOMIC DNA]</scope>
    <source>
        <strain evidence="7">Zug</strain>
    </source>
</reference>